<protein>
    <submittedName>
        <fullName evidence="2">Nuclear transport factor 2 family protein</fullName>
    </submittedName>
</protein>
<proteinExistence type="predicted"/>
<dbReference type="AlphaFoldDB" id="A0A7K3MAC4"/>
<dbReference type="RefSeq" id="WP_162452940.1">
    <property type="nucleotide sequence ID" value="NZ_WLZY01000010.1"/>
</dbReference>
<dbReference type="EMBL" id="WLZY01000010">
    <property type="protein sequence ID" value="NDL60243.1"/>
    <property type="molecule type" value="Genomic_DNA"/>
</dbReference>
<evidence type="ECO:0000313" key="3">
    <source>
        <dbReference type="Proteomes" id="UP000460435"/>
    </source>
</evidence>
<dbReference type="InterPro" id="IPR032710">
    <property type="entry name" value="NTF2-like_dom_sf"/>
</dbReference>
<gene>
    <name evidence="2" type="ORF">F7O44_24520</name>
</gene>
<accession>A0A7K3MAC4</accession>
<evidence type="ECO:0000259" key="1">
    <source>
        <dbReference type="Pfam" id="PF12680"/>
    </source>
</evidence>
<sequence length="109" mass="11674">MSESSIPAPVSAVVDAINDGDTDAFVGAFTPDGFVNDWGRVLNGPDGIRSWAESDAIGMNARMTVLTAETQGDTTTLRFEWRSQKFNGESDAIVVVENGLVKSFTIPPH</sequence>
<dbReference type="Gene3D" id="3.10.450.50">
    <property type="match status" value="1"/>
</dbReference>
<name>A0A7K3MAC4_9ACTN</name>
<comment type="caution">
    <text evidence="2">The sequence shown here is derived from an EMBL/GenBank/DDBJ whole genome shotgun (WGS) entry which is preliminary data.</text>
</comment>
<dbReference type="InterPro" id="IPR037401">
    <property type="entry name" value="SnoaL-like"/>
</dbReference>
<dbReference type="Proteomes" id="UP000460435">
    <property type="component" value="Unassembled WGS sequence"/>
</dbReference>
<dbReference type="Pfam" id="PF12680">
    <property type="entry name" value="SnoaL_2"/>
    <property type="match status" value="1"/>
</dbReference>
<keyword evidence="3" id="KW-1185">Reference proteome</keyword>
<reference evidence="2 3" key="1">
    <citation type="submission" date="2019-11" db="EMBL/GenBank/DDBJ databases">
        <authorList>
            <person name="Li X.-J."/>
            <person name="Feng X.-M."/>
        </authorList>
    </citation>
    <scope>NUCLEOTIDE SEQUENCE [LARGE SCALE GENOMIC DNA]</scope>
    <source>
        <strain evidence="2 3">XMNu-373</strain>
    </source>
</reference>
<dbReference type="SUPFAM" id="SSF54427">
    <property type="entry name" value="NTF2-like"/>
    <property type="match status" value="1"/>
</dbReference>
<feature type="domain" description="SnoaL-like" evidence="1">
    <location>
        <begin position="10"/>
        <end position="85"/>
    </location>
</feature>
<evidence type="ECO:0000313" key="2">
    <source>
        <dbReference type="EMBL" id="NDL60243.1"/>
    </source>
</evidence>
<organism evidence="2 3">
    <name type="scientific">Phytoactinopolyspora mesophila</name>
    <dbReference type="NCBI Taxonomy" id="2650750"/>
    <lineage>
        <taxon>Bacteria</taxon>
        <taxon>Bacillati</taxon>
        <taxon>Actinomycetota</taxon>
        <taxon>Actinomycetes</taxon>
        <taxon>Jiangellales</taxon>
        <taxon>Jiangellaceae</taxon>
        <taxon>Phytoactinopolyspora</taxon>
    </lineage>
</organism>